<name>A0A6C0I9C3_9ZZZZ</name>
<feature type="transmembrane region" description="Helical" evidence="1">
    <location>
        <begin position="34"/>
        <end position="58"/>
    </location>
</feature>
<reference evidence="2" key="1">
    <citation type="journal article" date="2020" name="Nature">
        <title>Giant virus diversity and host interactions through global metagenomics.</title>
        <authorList>
            <person name="Schulz F."/>
            <person name="Roux S."/>
            <person name="Paez-Espino D."/>
            <person name="Jungbluth S."/>
            <person name="Walsh D.A."/>
            <person name="Denef V.J."/>
            <person name="McMahon K.D."/>
            <person name="Konstantinidis K.T."/>
            <person name="Eloe-Fadrosh E.A."/>
            <person name="Kyrpides N.C."/>
            <person name="Woyke T."/>
        </authorList>
    </citation>
    <scope>NUCLEOTIDE SEQUENCE</scope>
    <source>
        <strain evidence="2">GVMAG-M-3300023184-53</strain>
    </source>
</reference>
<protein>
    <submittedName>
        <fullName evidence="2">Uncharacterized protein</fullName>
    </submittedName>
</protein>
<dbReference type="EMBL" id="MN740137">
    <property type="protein sequence ID" value="QHT89200.1"/>
    <property type="molecule type" value="Genomic_DNA"/>
</dbReference>
<keyword evidence="1" id="KW-0472">Membrane</keyword>
<accession>A0A6C0I9C3</accession>
<keyword evidence="1" id="KW-1133">Transmembrane helix</keyword>
<dbReference type="AlphaFoldDB" id="A0A6C0I9C3"/>
<sequence length="158" mass="18352">MNYDLACVLLTLTLVFFSIDYLTDNSITHDETKIGILIFIHHLACVVAGIGSTLCLLYKNVLPSVIVIIILSTIIQTGFLINNDYCWLTKMINKMIDPSRPNRKWRGDIFSLLKHYIRGDEWGYGDIRYINQTSFTRSMNFCLIIYLIKFIGKYRELQ</sequence>
<evidence type="ECO:0000313" key="2">
    <source>
        <dbReference type="EMBL" id="QHT89200.1"/>
    </source>
</evidence>
<feature type="transmembrane region" description="Helical" evidence="1">
    <location>
        <begin position="65"/>
        <end position="81"/>
    </location>
</feature>
<evidence type="ECO:0000256" key="1">
    <source>
        <dbReference type="SAM" id="Phobius"/>
    </source>
</evidence>
<keyword evidence="1" id="KW-0812">Transmembrane</keyword>
<proteinExistence type="predicted"/>
<organism evidence="2">
    <name type="scientific">viral metagenome</name>
    <dbReference type="NCBI Taxonomy" id="1070528"/>
    <lineage>
        <taxon>unclassified sequences</taxon>
        <taxon>metagenomes</taxon>
        <taxon>organismal metagenomes</taxon>
    </lineage>
</organism>